<dbReference type="AlphaFoldDB" id="A0A397G2L8"/>
<dbReference type="Proteomes" id="UP000266861">
    <property type="component" value="Unassembled WGS sequence"/>
</dbReference>
<evidence type="ECO:0000256" key="1">
    <source>
        <dbReference type="SAM" id="MobiDB-lite"/>
    </source>
</evidence>
<reference evidence="2 3" key="1">
    <citation type="submission" date="2018-08" db="EMBL/GenBank/DDBJ databases">
        <title>Genome and evolution of the arbuscular mycorrhizal fungus Diversispora epigaea (formerly Glomus versiforme) and its bacterial endosymbionts.</title>
        <authorList>
            <person name="Sun X."/>
            <person name="Fei Z."/>
            <person name="Harrison M."/>
        </authorList>
    </citation>
    <scope>NUCLEOTIDE SEQUENCE [LARGE SCALE GENOMIC DNA]</scope>
    <source>
        <strain evidence="2 3">IT104</strain>
    </source>
</reference>
<accession>A0A397G2L8</accession>
<feature type="compositionally biased region" description="Basic and acidic residues" evidence="1">
    <location>
        <begin position="18"/>
        <end position="48"/>
    </location>
</feature>
<keyword evidence="3" id="KW-1185">Reference proteome</keyword>
<proteinExistence type="predicted"/>
<protein>
    <submittedName>
        <fullName evidence="2">Uncharacterized protein</fullName>
    </submittedName>
</protein>
<feature type="compositionally biased region" description="Basic residues" evidence="1">
    <location>
        <begin position="49"/>
        <end position="58"/>
    </location>
</feature>
<name>A0A397G2L8_9GLOM</name>
<evidence type="ECO:0000313" key="2">
    <source>
        <dbReference type="EMBL" id="RHZ45281.1"/>
    </source>
</evidence>
<gene>
    <name evidence="2" type="ORF">Glove_682g57</name>
</gene>
<sequence>MIKGINNNNKIFWQISTGREKQEGEREREAGGREGEREREREAGERSRREKRGRRRQRSVLGLIHDHNKLIQLYL</sequence>
<evidence type="ECO:0000313" key="3">
    <source>
        <dbReference type="Proteomes" id="UP000266861"/>
    </source>
</evidence>
<feature type="region of interest" description="Disordered" evidence="1">
    <location>
        <begin position="1"/>
        <end position="60"/>
    </location>
</feature>
<organism evidence="2 3">
    <name type="scientific">Diversispora epigaea</name>
    <dbReference type="NCBI Taxonomy" id="1348612"/>
    <lineage>
        <taxon>Eukaryota</taxon>
        <taxon>Fungi</taxon>
        <taxon>Fungi incertae sedis</taxon>
        <taxon>Mucoromycota</taxon>
        <taxon>Glomeromycotina</taxon>
        <taxon>Glomeromycetes</taxon>
        <taxon>Diversisporales</taxon>
        <taxon>Diversisporaceae</taxon>
        <taxon>Diversispora</taxon>
    </lineage>
</organism>
<dbReference type="EMBL" id="PQFF01000551">
    <property type="protein sequence ID" value="RHZ45281.1"/>
    <property type="molecule type" value="Genomic_DNA"/>
</dbReference>
<comment type="caution">
    <text evidence="2">The sequence shown here is derived from an EMBL/GenBank/DDBJ whole genome shotgun (WGS) entry which is preliminary data.</text>
</comment>
<feature type="compositionally biased region" description="Polar residues" evidence="1">
    <location>
        <begin position="1"/>
        <end position="17"/>
    </location>
</feature>